<dbReference type="Proteomes" id="UP000266005">
    <property type="component" value="Unassembled WGS sequence"/>
</dbReference>
<evidence type="ECO:0000256" key="1">
    <source>
        <dbReference type="SAM" id="MobiDB-lite"/>
    </source>
</evidence>
<evidence type="ECO:0000313" key="3">
    <source>
        <dbReference type="Proteomes" id="UP000266005"/>
    </source>
</evidence>
<comment type="caution">
    <text evidence="2">The sequence shown here is derived from an EMBL/GenBank/DDBJ whole genome shotgun (WGS) entry which is preliminary data.</text>
</comment>
<proteinExistence type="predicted"/>
<organism evidence="2 3">
    <name type="scientific">Pontibacter oryzae</name>
    <dbReference type="NCBI Taxonomy" id="2304593"/>
    <lineage>
        <taxon>Bacteria</taxon>
        <taxon>Pseudomonadati</taxon>
        <taxon>Bacteroidota</taxon>
        <taxon>Cytophagia</taxon>
        <taxon>Cytophagales</taxon>
        <taxon>Hymenobacteraceae</taxon>
        <taxon>Pontibacter</taxon>
    </lineage>
</organism>
<reference evidence="3" key="1">
    <citation type="submission" date="2018-08" db="EMBL/GenBank/DDBJ databases">
        <title>Mucilaginibacter sp. MYSH2.</title>
        <authorList>
            <person name="Seo T."/>
        </authorList>
    </citation>
    <scope>NUCLEOTIDE SEQUENCE [LARGE SCALE GENOMIC DNA]</scope>
    <source>
        <strain evidence="3">KIRAN</strain>
    </source>
</reference>
<evidence type="ECO:0000313" key="2">
    <source>
        <dbReference type="EMBL" id="RIJ42040.1"/>
    </source>
</evidence>
<dbReference type="RefSeq" id="WP_119431784.1">
    <property type="nucleotide sequence ID" value="NZ_QWGE01000002.1"/>
</dbReference>
<gene>
    <name evidence="2" type="ORF">D1627_08575</name>
</gene>
<protein>
    <submittedName>
        <fullName evidence="2">Uncharacterized protein</fullName>
    </submittedName>
</protein>
<accession>A0A399SEF8</accession>
<dbReference type="AlphaFoldDB" id="A0A399SEF8"/>
<name>A0A399SEF8_9BACT</name>
<feature type="region of interest" description="Disordered" evidence="1">
    <location>
        <begin position="19"/>
        <end position="45"/>
    </location>
</feature>
<sequence>MIMDNDEMQQEMMQVMRNKNSEGKLGDGGMMANDGKMGSMSQEQLQQMMQRMLDDCAQDSANCTIMSKMMMSNSSIIYSMMMQMHEKGTMDEACYQQMKVNMHKMDK</sequence>
<keyword evidence="3" id="KW-1185">Reference proteome</keyword>
<dbReference type="EMBL" id="QWGE01000002">
    <property type="protein sequence ID" value="RIJ42040.1"/>
    <property type="molecule type" value="Genomic_DNA"/>
</dbReference>